<evidence type="ECO:0000313" key="5">
    <source>
        <dbReference type="Proteomes" id="UP000256661"/>
    </source>
</evidence>
<feature type="transmembrane region" description="Helical" evidence="2">
    <location>
        <begin position="205"/>
        <end position="224"/>
    </location>
</feature>
<feature type="transmembrane region" description="Helical" evidence="2">
    <location>
        <begin position="283"/>
        <end position="301"/>
    </location>
</feature>
<dbReference type="Pfam" id="PF02517">
    <property type="entry name" value="Rce1-like"/>
    <property type="match status" value="1"/>
</dbReference>
<evidence type="ECO:0000313" key="4">
    <source>
        <dbReference type="EMBL" id="REE95890.1"/>
    </source>
</evidence>
<feature type="compositionally biased region" description="Pro residues" evidence="1">
    <location>
        <begin position="14"/>
        <end position="25"/>
    </location>
</feature>
<reference evidence="4 5" key="1">
    <citation type="submission" date="2018-08" db="EMBL/GenBank/DDBJ databases">
        <title>Sequencing the genomes of 1000 actinobacteria strains.</title>
        <authorList>
            <person name="Klenk H.-P."/>
        </authorList>
    </citation>
    <scope>NUCLEOTIDE SEQUENCE [LARGE SCALE GENOMIC DNA]</scope>
    <source>
        <strain evidence="4 5">DSM 43927</strain>
    </source>
</reference>
<dbReference type="GO" id="GO:0080120">
    <property type="term" value="P:CAAX-box protein maturation"/>
    <property type="evidence" value="ECO:0007669"/>
    <property type="project" value="UniProtKB-ARBA"/>
</dbReference>
<keyword evidence="2" id="KW-0472">Membrane</keyword>
<keyword evidence="5" id="KW-1185">Reference proteome</keyword>
<dbReference type="EMBL" id="QTTT01000001">
    <property type="protein sequence ID" value="REE95890.1"/>
    <property type="molecule type" value="Genomic_DNA"/>
</dbReference>
<protein>
    <submittedName>
        <fullName evidence="4">Membrane protease YdiL (CAAX protease family)</fullName>
    </submittedName>
</protein>
<dbReference type="PANTHER" id="PTHR39430">
    <property type="entry name" value="MEMBRANE-ASSOCIATED PROTEASE-RELATED"/>
    <property type="match status" value="1"/>
</dbReference>
<feature type="domain" description="CAAX prenyl protease 2/Lysostaphin resistance protein A-like" evidence="3">
    <location>
        <begin position="213"/>
        <end position="319"/>
    </location>
</feature>
<feature type="transmembrane region" description="Helical" evidence="2">
    <location>
        <begin position="130"/>
        <end position="149"/>
    </location>
</feature>
<evidence type="ECO:0000259" key="3">
    <source>
        <dbReference type="Pfam" id="PF02517"/>
    </source>
</evidence>
<feature type="transmembrane region" description="Helical" evidence="2">
    <location>
        <begin position="75"/>
        <end position="99"/>
    </location>
</feature>
<keyword evidence="2" id="KW-0812">Transmembrane</keyword>
<dbReference type="GO" id="GO:0004175">
    <property type="term" value="F:endopeptidase activity"/>
    <property type="evidence" value="ECO:0007669"/>
    <property type="project" value="UniProtKB-ARBA"/>
</dbReference>
<gene>
    <name evidence="4" type="ORF">DFJ69_1304</name>
</gene>
<proteinExistence type="predicted"/>
<keyword evidence="2" id="KW-1133">Transmembrane helix</keyword>
<sequence>MPGVESVGRYRPEFAPPLDPYPATPPGWNGHADPPSWPQPYGRPPGKVRWTVDAPPGTPYQRLARTPAQRWWRPVLGTAAILVAGLTALVPVMIVWVLVEAAIQGVDPGILFEALGEGGGPLLAGDNSELAFTLVSLAVFLPFIPLAAWGLQRRRPGTLSSVAGRIRWRWLGTCAGLAVGATVVSFALAWAVSPLMDEPADEGAWVGWGAFVAPLLIVVLLVPFQATAEEYFFRGWLLQSIASCTLEGRTGGVARRLAVVFRTPWPAICLTSALFVAGHGYTGWGILDIFCFGVIAAWLAIRTGGLEASIALHVINNVVAFLFPAALGLLDLEQGSIALPAVVADVLPLLLYAALVARLADRRALQTVTAPAQDPAAAPATP</sequence>
<comment type="caution">
    <text evidence="4">The sequence shown here is derived from an EMBL/GenBank/DDBJ whole genome shotgun (WGS) entry which is preliminary data.</text>
</comment>
<dbReference type="OrthoDB" id="2680086at2"/>
<keyword evidence="4" id="KW-0378">Hydrolase</keyword>
<name>A0A3D9SN87_9ACTN</name>
<feature type="transmembrane region" description="Helical" evidence="2">
    <location>
        <begin position="259"/>
        <end position="277"/>
    </location>
</feature>
<dbReference type="PANTHER" id="PTHR39430:SF1">
    <property type="entry name" value="PROTEASE"/>
    <property type="match status" value="1"/>
</dbReference>
<dbReference type="RefSeq" id="WP_116021622.1">
    <property type="nucleotide sequence ID" value="NZ_QTTT01000001.1"/>
</dbReference>
<dbReference type="InterPro" id="IPR003675">
    <property type="entry name" value="Rce1/LyrA-like_dom"/>
</dbReference>
<accession>A0A3D9SN87</accession>
<dbReference type="GO" id="GO:0006508">
    <property type="term" value="P:proteolysis"/>
    <property type="evidence" value="ECO:0007669"/>
    <property type="project" value="UniProtKB-KW"/>
</dbReference>
<feature type="region of interest" description="Disordered" evidence="1">
    <location>
        <begin position="1"/>
        <end position="43"/>
    </location>
</feature>
<feature type="transmembrane region" description="Helical" evidence="2">
    <location>
        <begin position="336"/>
        <end position="357"/>
    </location>
</feature>
<evidence type="ECO:0000256" key="1">
    <source>
        <dbReference type="SAM" id="MobiDB-lite"/>
    </source>
</evidence>
<dbReference type="Proteomes" id="UP000256661">
    <property type="component" value="Unassembled WGS sequence"/>
</dbReference>
<dbReference type="AlphaFoldDB" id="A0A3D9SN87"/>
<feature type="transmembrane region" description="Helical" evidence="2">
    <location>
        <begin position="310"/>
        <end position="330"/>
    </location>
</feature>
<organism evidence="4 5">
    <name type="scientific">Thermomonospora umbrina</name>
    <dbReference type="NCBI Taxonomy" id="111806"/>
    <lineage>
        <taxon>Bacteria</taxon>
        <taxon>Bacillati</taxon>
        <taxon>Actinomycetota</taxon>
        <taxon>Actinomycetes</taxon>
        <taxon>Streptosporangiales</taxon>
        <taxon>Thermomonosporaceae</taxon>
        <taxon>Thermomonospora</taxon>
    </lineage>
</organism>
<evidence type="ECO:0000256" key="2">
    <source>
        <dbReference type="SAM" id="Phobius"/>
    </source>
</evidence>
<feature type="transmembrane region" description="Helical" evidence="2">
    <location>
        <begin position="170"/>
        <end position="193"/>
    </location>
</feature>
<keyword evidence="4" id="KW-0645">Protease</keyword>